<keyword evidence="4" id="KW-0378">Hydrolase</keyword>
<dbReference type="MEROPS" id="S14.008"/>
<dbReference type="GO" id="GO:0004176">
    <property type="term" value="F:ATP-dependent peptidase activity"/>
    <property type="evidence" value="ECO:0007669"/>
    <property type="project" value="InterPro"/>
</dbReference>
<reference evidence="8 9" key="1">
    <citation type="journal article" date="2010" name="Stand. Genomic Sci.">
        <title>Complete genome sequence of Geodermatophilus obscurus type strain (G-20).</title>
        <authorList>
            <person name="Ivanova N."/>
            <person name="Sikorski J."/>
            <person name="Jando M."/>
            <person name="Munk C."/>
            <person name="Lapidus A."/>
            <person name="Glavina Del Rio T."/>
            <person name="Copeland A."/>
            <person name="Tice H."/>
            <person name="Cheng J.-F."/>
            <person name="Lucas S."/>
            <person name="Chen F."/>
            <person name="Nolan M."/>
            <person name="Bruce D."/>
            <person name="Goodwin L."/>
            <person name="Pitluck S."/>
            <person name="Mavromatis K."/>
            <person name="Mikhailova N."/>
            <person name="Pati A."/>
            <person name="Chen A."/>
            <person name="Palaniappan K."/>
            <person name="Land M."/>
            <person name="Hauser L."/>
            <person name="Chang Y.-J."/>
            <person name="Jeffries C.D."/>
            <person name="Meincke L."/>
            <person name="Brettin T."/>
            <person name="Detter J.C."/>
            <person name="Detter J.C."/>
            <person name="Rohde M."/>
            <person name="Goeker M."/>
            <person name="Bristow J."/>
            <person name="Eisen J.A."/>
            <person name="Markowitz V."/>
            <person name="Hugenholtz P."/>
            <person name="Kyrpides N.C."/>
            <person name="Klenk H.-P."/>
        </authorList>
    </citation>
    <scope>NUCLEOTIDE SEQUENCE [LARGE SCALE GENOMIC DNA]</scope>
    <source>
        <strain evidence="9">ATCC 25078 / DSM 43160 / JCM 3152 / KCC A-0152 / KCTC 9177 / NBRC 13315 / NRRL B-3577 / G-20</strain>
    </source>
</reference>
<dbReference type="GO" id="GO:0004252">
    <property type="term" value="F:serine-type endopeptidase activity"/>
    <property type="evidence" value="ECO:0007669"/>
    <property type="project" value="InterPro"/>
</dbReference>
<dbReference type="SUPFAM" id="SSF52096">
    <property type="entry name" value="ClpP/crotonase"/>
    <property type="match status" value="1"/>
</dbReference>
<dbReference type="InterPro" id="IPR029045">
    <property type="entry name" value="ClpP/crotonase-like_dom_sf"/>
</dbReference>
<evidence type="ECO:0000256" key="6">
    <source>
        <dbReference type="RuleBase" id="RU003567"/>
    </source>
</evidence>
<feature type="region of interest" description="Disordered" evidence="7">
    <location>
        <begin position="70"/>
        <end position="128"/>
    </location>
</feature>
<evidence type="ECO:0000256" key="1">
    <source>
        <dbReference type="ARBA" id="ARBA00007039"/>
    </source>
</evidence>
<evidence type="ECO:0000256" key="4">
    <source>
        <dbReference type="ARBA" id="ARBA00022801"/>
    </source>
</evidence>
<dbReference type="GO" id="GO:0051117">
    <property type="term" value="F:ATPase binding"/>
    <property type="evidence" value="ECO:0007669"/>
    <property type="project" value="TreeGrafter"/>
</dbReference>
<organism evidence="8 9">
    <name type="scientific">Geodermatophilus obscurus (strain ATCC 25078 / DSM 43160 / JCM 3152 / CCUG 61914 / KCC A-0152 / KCTC 9177 / NBRC 13315 / NRRL B-3577 / G-20)</name>
    <dbReference type="NCBI Taxonomy" id="526225"/>
    <lineage>
        <taxon>Bacteria</taxon>
        <taxon>Bacillati</taxon>
        <taxon>Actinomycetota</taxon>
        <taxon>Actinomycetes</taxon>
        <taxon>Geodermatophilales</taxon>
        <taxon>Geodermatophilaceae</taxon>
        <taxon>Geodermatophilus</taxon>
    </lineage>
</organism>
<gene>
    <name evidence="8" type="ordered locus">Gobs_3875</name>
</gene>
<evidence type="ECO:0000256" key="3">
    <source>
        <dbReference type="ARBA" id="ARBA00022670"/>
    </source>
</evidence>
<dbReference type="RefSeq" id="WP_012949871.1">
    <property type="nucleotide sequence ID" value="NC_013757.1"/>
</dbReference>
<keyword evidence="2" id="KW-0963">Cytoplasm</keyword>
<dbReference type="PANTHER" id="PTHR10381:SF70">
    <property type="entry name" value="ATP-DEPENDENT CLP PROTEASE PROTEOLYTIC SUBUNIT"/>
    <property type="match status" value="1"/>
</dbReference>
<dbReference type="InterPro" id="IPR001907">
    <property type="entry name" value="ClpP"/>
</dbReference>
<keyword evidence="5" id="KW-0720">Serine protease</keyword>
<evidence type="ECO:0000256" key="7">
    <source>
        <dbReference type="SAM" id="MobiDB-lite"/>
    </source>
</evidence>
<comment type="similarity">
    <text evidence="1 6">Belongs to the peptidase S14 family.</text>
</comment>
<dbReference type="EMBL" id="CP001867">
    <property type="protein sequence ID" value="ADB76446.1"/>
    <property type="molecule type" value="Genomic_DNA"/>
</dbReference>
<name>D2SD97_GEOOG</name>
<feature type="compositionally biased region" description="Basic residues" evidence="7">
    <location>
        <begin position="80"/>
        <end position="94"/>
    </location>
</feature>
<accession>D2SD97</accession>
<proteinExistence type="inferred from homology"/>
<dbReference type="KEGG" id="gob:Gobs_3875"/>
<dbReference type="GO" id="GO:0009368">
    <property type="term" value="C:endopeptidase Clp complex"/>
    <property type="evidence" value="ECO:0007669"/>
    <property type="project" value="TreeGrafter"/>
</dbReference>
<dbReference type="Proteomes" id="UP000001382">
    <property type="component" value="Chromosome"/>
</dbReference>
<dbReference type="GO" id="GO:0006515">
    <property type="term" value="P:protein quality control for misfolded or incompletely synthesized proteins"/>
    <property type="evidence" value="ECO:0007669"/>
    <property type="project" value="TreeGrafter"/>
</dbReference>
<evidence type="ECO:0000313" key="9">
    <source>
        <dbReference type="Proteomes" id="UP000001382"/>
    </source>
</evidence>
<dbReference type="PRINTS" id="PR00127">
    <property type="entry name" value="CLPPROTEASEP"/>
</dbReference>
<protein>
    <recommendedName>
        <fullName evidence="6">ATP-dependent Clp protease proteolytic subunit</fullName>
    </recommendedName>
</protein>
<dbReference type="Gene3D" id="3.90.226.10">
    <property type="entry name" value="2-enoyl-CoA Hydratase, Chain A, domain 1"/>
    <property type="match status" value="1"/>
</dbReference>
<dbReference type="PANTHER" id="PTHR10381">
    <property type="entry name" value="ATP-DEPENDENT CLP PROTEASE PROTEOLYTIC SUBUNIT"/>
    <property type="match status" value="1"/>
</dbReference>
<dbReference type="eggNOG" id="COG0740">
    <property type="taxonomic scope" value="Bacteria"/>
</dbReference>
<dbReference type="STRING" id="526225.Gobs_3875"/>
<keyword evidence="3" id="KW-0645">Protease</keyword>
<keyword evidence="9" id="KW-1185">Reference proteome</keyword>
<sequence length="128" mass="13695">MDVPTPTSAHTPYLQAGNGHASLHDAVFHCLLRERIVSLGSQVDDDIANQICAQMLLSADDPHRDVHLYINSPGGSVGRGRTRVQSRCCRRPRSRSALAAPWSGSPGRRRGSPGGGPSNRSGTVGYRP</sequence>
<evidence type="ECO:0000256" key="5">
    <source>
        <dbReference type="ARBA" id="ARBA00022825"/>
    </source>
</evidence>
<reference evidence="9" key="2">
    <citation type="submission" date="2010-01" db="EMBL/GenBank/DDBJ databases">
        <title>The complete genome of Geodermatophilus obscurus DSM 43160.</title>
        <authorList>
            <consortium name="US DOE Joint Genome Institute (JGI-PGF)"/>
            <person name="Lucas S."/>
            <person name="Copeland A."/>
            <person name="Lapidus A."/>
            <person name="Glavina del Rio T."/>
            <person name="Dalin E."/>
            <person name="Tice H."/>
            <person name="Bruce D."/>
            <person name="Goodwin L."/>
            <person name="Pitluck S."/>
            <person name="Kyrpides N."/>
            <person name="Mavromatis K."/>
            <person name="Ivanova N."/>
            <person name="Munk A.C."/>
            <person name="Brettin T."/>
            <person name="Detter J.C."/>
            <person name="Han C."/>
            <person name="Larimer F."/>
            <person name="Land M."/>
            <person name="Hauser L."/>
            <person name="Markowitz V."/>
            <person name="Cheng J.-F."/>
            <person name="Hugenholtz P."/>
            <person name="Woyke T."/>
            <person name="Wu D."/>
            <person name="Jando M."/>
            <person name="Schneider S."/>
            <person name="Klenk H.-P."/>
            <person name="Eisen J.A."/>
        </authorList>
    </citation>
    <scope>NUCLEOTIDE SEQUENCE [LARGE SCALE GENOMIC DNA]</scope>
    <source>
        <strain evidence="9">ATCC 25078 / DSM 43160 / JCM 3152 / KCC A-0152 / KCTC 9177 / NBRC 13315 / NRRL B-3577 / G-20</strain>
    </source>
</reference>
<dbReference type="AlphaFoldDB" id="D2SD97"/>
<dbReference type="Pfam" id="PF00574">
    <property type="entry name" value="CLP_protease"/>
    <property type="match status" value="1"/>
</dbReference>
<dbReference type="HOGENOM" id="CLU_1956458_0_0_11"/>
<evidence type="ECO:0000256" key="2">
    <source>
        <dbReference type="ARBA" id="ARBA00022490"/>
    </source>
</evidence>
<evidence type="ECO:0000313" key="8">
    <source>
        <dbReference type="EMBL" id="ADB76446.1"/>
    </source>
</evidence>
<dbReference type="InterPro" id="IPR023562">
    <property type="entry name" value="ClpP/TepA"/>
</dbReference>